<protein>
    <submittedName>
        <fullName evidence="5">TlyA family rRNA (Cytidine-2'-O)-methyltransferase</fullName>
    </submittedName>
</protein>
<dbReference type="InterPro" id="IPR036986">
    <property type="entry name" value="S4_RNA-bd_sf"/>
</dbReference>
<evidence type="ECO:0000256" key="1">
    <source>
        <dbReference type="ARBA" id="ARBA00022884"/>
    </source>
</evidence>
<dbReference type="InterPro" id="IPR002942">
    <property type="entry name" value="S4_RNA-bd"/>
</dbReference>
<dbReference type="Pfam" id="PF01479">
    <property type="entry name" value="S4"/>
    <property type="match status" value="1"/>
</dbReference>
<evidence type="ECO:0000313" key="6">
    <source>
        <dbReference type="Proteomes" id="UP000602745"/>
    </source>
</evidence>
<dbReference type="Pfam" id="PF01728">
    <property type="entry name" value="FtsJ"/>
    <property type="match status" value="1"/>
</dbReference>
<evidence type="ECO:0000256" key="2">
    <source>
        <dbReference type="ARBA" id="ARBA00029460"/>
    </source>
</evidence>
<keyword evidence="1 3" id="KW-0694">RNA-binding</keyword>
<feature type="domain" description="RNA-binding S4" evidence="4">
    <location>
        <begin position="8"/>
        <end position="69"/>
    </location>
</feature>
<dbReference type="Gene3D" id="3.40.50.150">
    <property type="entry name" value="Vaccinia Virus protein VP39"/>
    <property type="match status" value="1"/>
</dbReference>
<dbReference type="GO" id="GO:0032259">
    <property type="term" value="P:methylation"/>
    <property type="evidence" value="ECO:0007669"/>
    <property type="project" value="InterPro"/>
</dbReference>
<dbReference type="GO" id="GO:0008168">
    <property type="term" value="F:methyltransferase activity"/>
    <property type="evidence" value="ECO:0007669"/>
    <property type="project" value="InterPro"/>
</dbReference>
<keyword evidence="6" id="KW-1185">Reference proteome</keyword>
<dbReference type="RefSeq" id="WP_188408711.1">
    <property type="nucleotide sequence ID" value="NZ_BMCP01000001.1"/>
</dbReference>
<dbReference type="PANTHER" id="PTHR32319:SF0">
    <property type="entry name" value="BACTERIAL HEMOLYSIN-LIKE PROTEIN"/>
    <property type="match status" value="1"/>
</dbReference>
<evidence type="ECO:0000256" key="3">
    <source>
        <dbReference type="PROSITE-ProRule" id="PRU00182"/>
    </source>
</evidence>
<dbReference type="InterPro" id="IPR004538">
    <property type="entry name" value="Hemolysin_A/TlyA"/>
</dbReference>
<dbReference type="Proteomes" id="UP000602745">
    <property type="component" value="Unassembled WGS sequence"/>
</dbReference>
<dbReference type="AlphaFoldDB" id="A0A8J2VNL4"/>
<dbReference type="InterPro" id="IPR047048">
    <property type="entry name" value="TlyA"/>
</dbReference>
<dbReference type="InterPro" id="IPR002877">
    <property type="entry name" value="RNA_MeTrfase_FtsJ_dom"/>
</dbReference>
<dbReference type="CDD" id="cd00165">
    <property type="entry name" value="S4"/>
    <property type="match status" value="1"/>
</dbReference>
<name>A0A8J2VNL4_9RHOB</name>
<dbReference type="PROSITE" id="PS50889">
    <property type="entry name" value="S4"/>
    <property type="match status" value="1"/>
</dbReference>
<reference evidence="5" key="2">
    <citation type="submission" date="2020-09" db="EMBL/GenBank/DDBJ databases">
        <authorList>
            <person name="Sun Q."/>
            <person name="Sedlacek I."/>
        </authorList>
    </citation>
    <scope>NUCLEOTIDE SEQUENCE</scope>
    <source>
        <strain evidence="5">CCM 7684</strain>
    </source>
</reference>
<comment type="similarity">
    <text evidence="2">Belongs to the TlyA family.</text>
</comment>
<dbReference type="SUPFAM" id="SSF53335">
    <property type="entry name" value="S-adenosyl-L-methionine-dependent methyltransferases"/>
    <property type="match status" value="1"/>
</dbReference>
<comment type="caution">
    <text evidence="5">The sequence shown here is derived from an EMBL/GenBank/DDBJ whole genome shotgun (WGS) entry which is preliminary data.</text>
</comment>
<evidence type="ECO:0000259" key="4">
    <source>
        <dbReference type="SMART" id="SM00363"/>
    </source>
</evidence>
<dbReference type="SUPFAM" id="SSF55174">
    <property type="entry name" value="Alpha-L RNA-binding motif"/>
    <property type="match status" value="1"/>
</dbReference>
<dbReference type="Gene3D" id="3.10.290.10">
    <property type="entry name" value="RNA-binding S4 domain"/>
    <property type="match status" value="1"/>
</dbReference>
<dbReference type="PIRSF" id="PIRSF005578">
    <property type="entry name" value="TlyA"/>
    <property type="match status" value="1"/>
</dbReference>
<sequence>MASSPPRERLDRALVSGGHFSSRAKAQAAIAAGGVTVNGQTVTDAARLISPDAVVTAAPAHPWVSRGGVKLAAALDHFAVDVAGRHCLDVGASTGGFTQVLLERGAYHVTAVDVGRDQFDVSLRGEARVTLRESVDARDLAPDQFPEPPSLIVADVSFISLTKALPAALQLATADAVLIALVKPQFEVGRSGLARGGIVRDGALRAKAVEDVSTWLSDRGWVARPALASPIRGGDGNEEYLLAADRT</sequence>
<reference evidence="5" key="1">
    <citation type="journal article" date="2014" name="Int. J. Syst. Evol. Microbiol.">
        <title>Complete genome sequence of Corynebacterium casei LMG S-19264T (=DSM 44701T), isolated from a smear-ripened cheese.</title>
        <authorList>
            <consortium name="US DOE Joint Genome Institute (JGI-PGF)"/>
            <person name="Walter F."/>
            <person name="Albersmeier A."/>
            <person name="Kalinowski J."/>
            <person name="Ruckert C."/>
        </authorList>
    </citation>
    <scope>NUCLEOTIDE SEQUENCE</scope>
    <source>
        <strain evidence="5">CCM 7684</strain>
    </source>
</reference>
<gene>
    <name evidence="5" type="ORF">GCM10007276_11600</name>
</gene>
<accession>A0A8J2VNL4</accession>
<dbReference type="CDD" id="cd02440">
    <property type="entry name" value="AdoMet_MTases"/>
    <property type="match status" value="1"/>
</dbReference>
<dbReference type="NCBIfam" id="TIGR00478">
    <property type="entry name" value="tly"/>
    <property type="match status" value="1"/>
</dbReference>
<evidence type="ECO:0000313" key="5">
    <source>
        <dbReference type="EMBL" id="GGE35826.1"/>
    </source>
</evidence>
<dbReference type="EMBL" id="BMCP01000001">
    <property type="protein sequence ID" value="GGE35826.1"/>
    <property type="molecule type" value="Genomic_DNA"/>
</dbReference>
<proteinExistence type="inferred from homology"/>
<dbReference type="PANTHER" id="PTHR32319">
    <property type="entry name" value="BACTERIAL HEMOLYSIN-LIKE PROTEIN"/>
    <property type="match status" value="1"/>
</dbReference>
<organism evidence="5 6">
    <name type="scientific">Agaricicola taiwanensis</name>
    <dbReference type="NCBI Taxonomy" id="591372"/>
    <lineage>
        <taxon>Bacteria</taxon>
        <taxon>Pseudomonadati</taxon>
        <taxon>Pseudomonadota</taxon>
        <taxon>Alphaproteobacteria</taxon>
        <taxon>Rhodobacterales</taxon>
        <taxon>Paracoccaceae</taxon>
        <taxon>Agaricicola</taxon>
    </lineage>
</organism>
<dbReference type="GO" id="GO:0003723">
    <property type="term" value="F:RNA binding"/>
    <property type="evidence" value="ECO:0007669"/>
    <property type="project" value="UniProtKB-KW"/>
</dbReference>
<dbReference type="SMART" id="SM00363">
    <property type="entry name" value="S4"/>
    <property type="match status" value="1"/>
</dbReference>
<dbReference type="InterPro" id="IPR029063">
    <property type="entry name" value="SAM-dependent_MTases_sf"/>
</dbReference>